<evidence type="ECO:0000313" key="2">
    <source>
        <dbReference type="Proteomes" id="UP000259636"/>
    </source>
</evidence>
<dbReference type="GeneID" id="300118327"/>
<dbReference type="KEGG" id="sky:D0C37_29850"/>
<protein>
    <submittedName>
        <fullName evidence="1">Amino acid transporter</fullName>
    </submittedName>
</protein>
<dbReference type="EMBL" id="CP031742">
    <property type="protein sequence ID" value="AXQ58393.1"/>
    <property type="molecule type" value="Genomic_DNA"/>
</dbReference>
<gene>
    <name evidence="1" type="ORF">D0C37_29850</name>
</gene>
<reference evidence="1 2" key="1">
    <citation type="submission" date="2018-08" db="EMBL/GenBank/DDBJ databases">
        <authorList>
            <person name="Ferrada E.E."/>
            <person name="Latorre B.A."/>
        </authorList>
    </citation>
    <scope>NUCLEOTIDE SEQUENCE [LARGE SCALE GENOMIC DNA]</scope>
    <source>
        <strain evidence="1 2">VK-A60T</strain>
    </source>
</reference>
<evidence type="ECO:0000313" key="1">
    <source>
        <dbReference type="EMBL" id="AXQ58393.1"/>
    </source>
</evidence>
<accession>A0A385DIS0</accession>
<dbReference type="AlphaFoldDB" id="A0A385DIS0"/>
<dbReference type="RefSeq" id="WP_117350661.1">
    <property type="nucleotide sequence ID" value="NZ_CP031742.1"/>
</dbReference>
<sequence length="203" mass="22838">MERVEAPYGAWEPASVTEVATLFSPLRQPWWIAGGYAVELAVGRAFRSHADIDVLLLREDQLAAQHALAGWEWWAADPPGTLRPWSAGEILPPGVHDIWCRPGPDAPWRVQLMLDEARDGHWVSRRDPRVRRPLDTLGATTPEGVPFLAPEVQLHYKAKARRPKDEEDFTAALPVLTAGQRRRLAETIELTYGPHPWAVRLRG</sequence>
<dbReference type="Gene3D" id="3.30.460.40">
    <property type="match status" value="1"/>
</dbReference>
<name>A0A385DIS0_9ACTN</name>
<dbReference type="InterPro" id="IPR019646">
    <property type="entry name" value="Aminoglyc_AdlTrfase"/>
</dbReference>
<proteinExistence type="predicted"/>
<organism evidence="1 2">
    <name type="scientific">Streptomyces koyangensis</name>
    <dbReference type="NCBI Taxonomy" id="188770"/>
    <lineage>
        <taxon>Bacteria</taxon>
        <taxon>Bacillati</taxon>
        <taxon>Actinomycetota</taxon>
        <taxon>Actinomycetes</taxon>
        <taxon>Kitasatosporales</taxon>
        <taxon>Streptomycetaceae</taxon>
        <taxon>Streptomyces</taxon>
        <taxon>Streptomyces aurantiacus group</taxon>
    </lineage>
</organism>
<dbReference type="Proteomes" id="UP000259636">
    <property type="component" value="Chromosome"/>
</dbReference>
<dbReference type="Pfam" id="PF10706">
    <property type="entry name" value="Aminoglyc_resit"/>
    <property type="match status" value="1"/>
</dbReference>